<evidence type="ECO:0008006" key="3">
    <source>
        <dbReference type="Google" id="ProtNLM"/>
    </source>
</evidence>
<keyword evidence="2" id="KW-1185">Reference proteome</keyword>
<organism evidence="1 2">
    <name type="scientific">Conidiobolus coronatus (strain ATCC 28846 / CBS 209.66 / NRRL 28638)</name>
    <name type="common">Delacroixia coronata</name>
    <dbReference type="NCBI Taxonomy" id="796925"/>
    <lineage>
        <taxon>Eukaryota</taxon>
        <taxon>Fungi</taxon>
        <taxon>Fungi incertae sedis</taxon>
        <taxon>Zoopagomycota</taxon>
        <taxon>Entomophthoromycotina</taxon>
        <taxon>Entomophthoromycetes</taxon>
        <taxon>Entomophthorales</taxon>
        <taxon>Ancylistaceae</taxon>
        <taxon>Conidiobolus</taxon>
    </lineage>
</organism>
<name>A0A137NXA0_CONC2</name>
<sequence>MLKLNKLEHLELGDLKLMKLPNEGYIERETQLPATLKELHLSELNLCITNALNNPYDLLYSYDIHTEEVDFHLPPQSFISIKKLGLYRYFKDERYISSLLNLNPQLSVIELPLQFYTIEIAKSLSNNSSIKSMTIRIVNEDPSYSPGIQLPYLNSLNSLSVPFMFKEEYPKFYQIINSCPNLTKLDIEVLSFRIELINTISSKLKHLKSLKLIVQNYGERELDFSLFSNIEILEFDNHNRCAIKFKFPSPPMKLKSITILSAALYANNVKFLRESEKGDSCWNFKFKGNAMCCRVKNTQ</sequence>
<proteinExistence type="predicted"/>
<gene>
    <name evidence="1" type="ORF">CONCODRAFT_86956</name>
</gene>
<dbReference type="AlphaFoldDB" id="A0A137NXA0"/>
<protein>
    <recommendedName>
        <fullName evidence="3">F-box domain-containing protein</fullName>
    </recommendedName>
</protein>
<dbReference type="Gene3D" id="3.80.10.10">
    <property type="entry name" value="Ribonuclease Inhibitor"/>
    <property type="match status" value="1"/>
</dbReference>
<dbReference type="InterPro" id="IPR032675">
    <property type="entry name" value="LRR_dom_sf"/>
</dbReference>
<evidence type="ECO:0000313" key="2">
    <source>
        <dbReference type="Proteomes" id="UP000070444"/>
    </source>
</evidence>
<dbReference type="EMBL" id="KQ964636">
    <property type="protein sequence ID" value="KXN67435.1"/>
    <property type="molecule type" value="Genomic_DNA"/>
</dbReference>
<evidence type="ECO:0000313" key="1">
    <source>
        <dbReference type="EMBL" id="KXN67435.1"/>
    </source>
</evidence>
<accession>A0A137NXA0</accession>
<reference evidence="1 2" key="1">
    <citation type="journal article" date="2015" name="Genome Biol. Evol.">
        <title>Phylogenomic analyses indicate that early fungi evolved digesting cell walls of algal ancestors of land plants.</title>
        <authorList>
            <person name="Chang Y."/>
            <person name="Wang S."/>
            <person name="Sekimoto S."/>
            <person name="Aerts A.L."/>
            <person name="Choi C."/>
            <person name="Clum A."/>
            <person name="LaButti K.M."/>
            <person name="Lindquist E.A."/>
            <person name="Yee Ngan C."/>
            <person name="Ohm R.A."/>
            <person name="Salamov A.A."/>
            <person name="Grigoriev I.V."/>
            <person name="Spatafora J.W."/>
            <person name="Berbee M.L."/>
        </authorList>
    </citation>
    <scope>NUCLEOTIDE SEQUENCE [LARGE SCALE GENOMIC DNA]</scope>
    <source>
        <strain evidence="1 2">NRRL 28638</strain>
    </source>
</reference>
<dbReference type="Proteomes" id="UP000070444">
    <property type="component" value="Unassembled WGS sequence"/>
</dbReference>